<dbReference type="Pfam" id="PF23023">
    <property type="entry name" value="Anti-Pycsar_Apyc1"/>
    <property type="match status" value="1"/>
</dbReference>
<dbReference type="EMBL" id="SSMQ01000068">
    <property type="protein sequence ID" value="TKC98420.1"/>
    <property type="molecule type" value="Genomic_DNA"/>
</dbReference>
<evidence type="ECO:0000313" key="2">
    <source>
        <dbReference type="EMBL" id="TKC98420.1"/>
    </source>
</evidence>
<gene>
    <name evidence="2" type="ORF">E8A74_41100</name>
</gene>
<sequence length="270" mass="29273">MGARHGHVSARKPRNDAARREAVVSSLVVRVVGVGDAFTTRHFNASFLVEAGATRILVDAPPALGRALGDLGARGGPPIGLADIDHVVITHLHGDHVGGLEQLLFFRRFVTGKRVALHAAPEVLAGLWETRLRGGMDTLMSPDGTRTSLTLDDYADVSPLGAGTNSIGDLDLEWRPTIHHIPTSALRFSAGGARFGYSADTAFDPTLIDWLAEADLFFHETNLGVHTPLASLVGLPEDVKRRMRLIHYPDFHDPEHSPIVCTHEGERFEI</sequence>
<name>A0A4U1IWL1_9BACT</name>
<dbReference type="SMART" id="SM00849">
    <property type="entry name" value="Lactamase_B"/>
    <property type="match status" value="1"/>
</dbReference>
<dbReference type="InterPro" id="IPR001279">
    <property type="entry name" value="Metallo-B-lactamas"/>
</dbReference>
<protein>
    <submittedName>
        <fullName evidence="2">Ribonuclease Z</fullName>
    </submittedName>
</protein>
<keyword evidence="3" id="KW-1185">Reference proteome</keyword>
<dbReference type="OrthoDB" id="9803916at2"/>
<organism evidence="2 3">
    <name type="scientific">Polyangium fumosum</name>
    <dbReference type="NCBI Taxonomy" id="889272"/>
    <lineage>
        <taxon>Bacteria</taxon>
        <taxon>Pseudomonadati</taxon>
        <taxon>Myxococcota</taxon>
        <taxon>Polyangia</taxon>
        <taxon>Polyangiales</taxon>
        <taxon>Polyangiaceae</taxon>
        <taxon>Polyangium</taxon>
    </lineage>
</organism>
<dbReference type="AlphaFoldDB" id="A0A4U1IWL1"/>
<dbReference type="Proteomes" id="UP000309215">
    <property type="component" value="Unassembled WGS sequence"/>
</dbReference>
<evidence type="ECO:0000259" key="1">
    <source>
        <dbReference type="SMART" id="SM00849"/>
    </source>
</evidence>
<dbReference type="GO" id="GO:0046872">
    <property type="term" value="F:metal ion binding"/>
    <property type="evidence" value="ECO:0007669"/>
    <property type="project" value="UniProtKB-KW"/>
</dbReference>
<dbReference type="GO" id="GO:0016787">
    <property type="term" value="F:hydrolase activity"/>
    <property type="evidence" value="ECO:0007669"/>
    <property type="project" value="UniProtKB-KW"/>
</dbReference>
<accession>A0A4U1IWL1</accession>
<comment type="caution">
    <text evidence="2">The sequence shown here is derived from an EMBL/GenBank/DDBJ whole genome shotgun (WGS) entry which is preliminary data.</text>
</comment>
<dbReference type="Gene3D" id="3.60.15.10">
    <property type="entry name" value="Ribonuclease Z/Hydroxyacylglutathione hydrolase-like"/>
    <property type="match status" value="1"/>
</dbReference>
<dbReference type="InterPro" id="IPR036866">
    <property type="entry name" value="RibonucZ/Hydroxyglut_hydro"/>
</dbReference>
<evidence type="ECO:0000313" key="3">
    <source>
        <dbReference type="Proteomes" id="UP000309215"/>
    </source>
</evidence>
<feature type="domain" description="Metallo-beta-lactamase" evidence="1">
    <location>
        <begin position="43"/>
        <end position="247"/>
    </location>
</feature>
<proteinExistence type="predicted"/>
<dbReference type="SUPFAM" id="SSF56281">
    <property type="entry name" value="Metallo-hydrolase/oxidoreductase"/>
    <property type="match status" value="1"/>
</dbReference>
<reference evidence="2 3" key="1">
    <citation type="submission" date="2019-04" db="EMBL/GenBank/DDBJ databases">
        <authorList>
            <person name="Li Y."/>
            <person name="Wang J."/>
        </authorList>
    </citation>
    <scope>NUCLEOTIDE SEQUENCE [LARGE SCALE GENOMIC DNA]</scope>
    <source>
        <strain evidence="2 3">DSM 14668</strain>
    </source>
</reference>